<dbReference type="AlphaFoldDB" id="A0A8S3SK71"/>
<gene>
    <name evidence="5" type="ORF">MEDL_32184</name>
</gene>
<evidence type="ECO:0000313" key="6">
    <source>
        <dbReference type="Proteomes" id="UP000683360"/>
    </source>
</evidence>
<dbReference type="OrthoDB" id="6154955at2759"/>
<evidence type="ECO:0000256" key="2">
    <source>
        <dbReference type="ARBA" id="ARBA00022525"/>
    </source>
</evidence>
<dbReference type="PANTHER" id="PTHR15427">
    <property type="entry name" value="EMILIN ELASTIN MICROFIBRIL INTERFACE-LOCATED PROTEIN ELASTIN MICROFIBRIL INTERFACER"/>
    <property type="match status" value="1"/>
</dbReference>
<dbReference type="PRINTS" id="PR00007">
    <property type="entry name" value="COMPLEMNTC1Q"/>
</dbReference>
<protein>
    <submittedName>
        <fullName evidence="5">C1QL</fullName>
    </submittedName>
</protein>
<keyword evidence="3" id="KW-0812">Transmembrane</keyword>
<dbReference type="InterPro" id="IPR008983">
    <property type="entry name" value="Tumour_necrosis_fac-like_dom"/>
</dbReference>
<feature type="transmembrane region" description="Helical" evidence="3">
    <location>
        <begin position="83"/>
        <end position="105"/>
    </location>
</feature>
<comment type="subcellular location">
    <subcellularLocation>
        <location evidence="1">Secreted</location>
    </subcellularLocation>
</comment>
<dbReference type="Pfam" id="PF00386">
    <property type="entry name" value="C1q"/>
    <property type="match status" value="1"/>
</dbReference>
<evidence type="ECO:0000259" key="4">
    <source>
        <dbReference type="PROSITE" id="PS50871"/>
    </source>
</evidence>
<evidence type="ECO:0000313" key="5">
    <source>
        <dbReference type="EMBL" id="CAG2218593.1"/>
    </source>
</evidence>
<dbReference type="PANTHER" id="PTHR15427:SF33">
    <property type="entry name" value="COLLAGEN IV NC1 DOMAIN-CONTAINING PROTEIN"/>
    <property type="match status" value="1"/>
</dbReference>
<feature type="domain" description="C1q" evidence="4">
    <location>
        <begin position="97"/>
        <end position="227"/>
    </location>
</feature>
<dbReference type="EMBL" id="CAJPWZ010001600">
    <property type="protein sequence ID" value="CAG2218593.1"/>
    <property type="molecule type" value="Genomic_DNA"/>
</dbReference>
<dbReference type="Gene3D" id="2.60.120.40">
    <property type="match status" value="1"/>
</dbReference>
<keyword evidence="6" id="KW-1185">Reference proteome</keyword>
<accession>A0A8S3SK71</accession>
<reference evidence="5" key="1">
    <citation type="submission" date="2021-03" db="EMBL/GenBank/DDBJ databases">
        <authorList>
            <person name="Bekaert M."/>
        </authorList>
    </citation>
    <scope>NUCLEOTIDE SEQUENCE</scope>
</reference>
<name>A0A8S3SK71_MYTED</name>
<evidence type="ECO:0000256" key="3">
    <source>
        <dbReference type="SAM" id="Phobius"/>
    </source>
</evidence>
<evidence type="ECO:0000256" key="1">
    <source>
        <dbReference type="ARBA" id="ARBA00004613"/>
    </source>
</evidence>
<dbReference type="Proteomes" id="UP000683360">
    <property type="component" value="Unassembled WGS sequence"/>
</dbReference>
<comment type="caution">
    <text evidence="5">The sequence shown here is derived from an EMBL/GenBank/DDBJ whole genome shotgun (WGS) entry which is preliminary data.</text>
</comment>
<dbReference type="SMART" id="SM00110">
    <property type="entry name" value="C1Q"/>
    <property type="match status" value="1"/>
</dbReference>
<keyword evidence="3" id="KW-0472">Membrane</keyword>
<dbReference type="GO" id="GO:0005581">
    <property type="term" value="C:collagen trimer"/>
    <property type="evidence" value="ECO:0007669"/>
    <property type="project" value="UniProtKB-KW"/>
</dbReference>
<sequence>MEINEDKMKKWEDTYRSKLDYSAYTLTQTGDNTLVQTESSLRQDEKRFNQSFALIMENFRVFANETIHEQQKDRYMYSMVSSVFAMGFFTNTCTSWSVLCLLWDFSQIPNALSPSLLRHEPFKFVNVWTNIGNAYDPSTGIFTAPYQGLYHFSSVDLSISGENLNLKRVHNNKPTAQSWVNGGGYKTGTIDVFDVQKGDKVSVGAASGMALFSNSNKYATFSGYLIT</sequence>
<dbReference type="SUPFAM" id="SSF49842">
    <property type="entry name" value="TNF-like"/>
    <property type="match status" value="1"/>
</dbReference>
<organism evidence="5 6">
    <name type="scientific">Mytilus edulis</name>
    <name type="common">Blue mussel</name>
    <dbReference type="NCBI Taxonomy" id="6550"/>
    <lineage>
        <taxon>Eukaryota</taxon>
        <taxon>Metazoa</taxon>
        <taxon>Spiralia</taxon>
        <taxon>Lophotrochozoa</taxon>
        <taxon>Mollusca</taxon>
        <taxon>Bivalvia</taxon>
        <taxon>Autobranchia</taxon>
        <taxon>Pteriomorphia</taxon>
        <taxon>Mytilida</taxon>
        <taxon>Mytiloidea</taxon>
        <taxon>Mytilidae</taxon>
        <taxon>Mytilinae</taxon>
        <taxon>Mytilus</taxon>
    </lineage>
</organism>
<dbReference type="InterPro" id="IPR001073">
    <property type="entry name" value="C1q_dom"/>
</dbReference>
<dbReference type="InterPro" id="IPR050392">
    <property type="entry name" value="Collagen/C1q_domain"/>
</dbReference>
<dbReference type="PROSITE" id="PS50871">
    <property type="entry name" value="C1Q"/>
    <property type="match status" value="1"/>
</dbReference>
<proteinExistence type="predicted"/>
<keyword evidence="2" id="KW-0964">Secreted</keyword>
<keyword evidence="3" id="KW-1133">Transmembrane helix</keyword>